<dbReference type="SUPFAM" id="SSF55874">
    <property type="entry name" value="ATPase domain of HSP90 chaperone/DNA topoisomerase II/histidine kinase"/>
    <property type="match status" value="1"/>
</dbReference>
<evidence type="ECO:0000313" key="10">
    <source>
        <dbReference type="Proteomes" id="UP001589619"/>
    </source>
</evidence>
<keyword evidence="10" id="KW-1185">Reference proteome</keyword>
<evidence type="ECO:0000256" key="3">
    <source>
        <dbReference type="ARBA" id="ARBA00022553"/>
    </source>
</evidence>
<dbReference type="SMART" id="SM00304">
    <property type="entry name" value="HAMP"/>
    <property type="match status" value="1"/>
</dbReference>
<accession>A0ABV5W7P3</accession>
<evidence type="ECO:0000256" key="4">
    <source>
        <dbReference type="ARBA" id="ARBA00022679"/>
    </source>
</evidence>
<keyword evidence="3" id="KW-0597">Phosphoprotein</keyword>
<keyword evidence="6 7" id="KW-0472">Membrane</keyword>
<dbReference type="SUPFAM" id="SSF158472">
    <property type="entry name" value="HAMP domain-like"/>
    <property type="match status" value="1"/>
</dbReference>
<evidence type="ECO:0000256" key="1">
    <source>
        <dbReference type="ARBA" id="ARBA00004651"/>
    </source>
</evidence>
<feature type="domain" description="HAMP" evidence="8">
    <location>
        <begin position="315"/>
        <end position="367"/>
    </location>
</feature>
<organism evidence="9 10">
    <name type="scientific">Paenibacillus hodogayensis</name>
    <dbReference type="NCBI Taxonomy" id="279208"/>
    <lineage>
        <taxon>Bacteria</taxon>
        <taxon>Bacillati</taxon>
        <taxon>Bacillota</taxon>
        <taxon>Bacilli</taxon>
        <taxon>Bacillales</taxon>
        <taxon>Paenibacillaceae</taxon>
        <taxon>Paenibacillus</taxon>
    </lineage>
</organism>
<dbReference type="InterPro" id="IPR003660">
    <property type="entry name" value="HAMP_dom"/>
</dbReference>
<keyword evidence="7" id="KW-0812">Transmembrane</keyword>
<sequence>MTIRPLRWLIQQYQQNIQLRLTVYFLFILLPLVAVSLFSNFQSRRMLLEQTTERTEAALTSSMDYIDLTLQNVEEISTLIATDSGVLRLLEQSGSDLTPQAVVNFADLLKQLSNMTSINHMVSQVSIFHSRSNMILSTATGSKRLTDARQHDWLRLLARFGGSGIMYTMPDEPTPDGQTFGTLTGVDGISLVRAMDLNNMDRQPNLLVVTLSKSRLLGLIRSLLPSDNAQIVLMTNDRKPITGTGEMDADKLAKRMADKDTFTVEVKSKYYKWSLMLMQPQSEVYAKSEQMQLYTYVIIGISVLLALWISWAVYSGIASPVQKLMQGMKRAGSGNFNVRLENNRQDELGYLTQAFNQMIYDQKHLIEHGYEQQLRLAVTELKFLQTQINPHFLYNTLDSIYWAAKNYEADEISEMVLNLSRFFRLSLNKGTDTFTVEETVAHLHYYVRVQQLRFLDKFSVSYDIQEESKTVPIMKLLLQPFVENAILHGLEQRNRGGELVVRTQLEDGFLCMTIMDNGAGMTAERLAYIRGELGSVFVPEKRGLSMPPWENAKDLYGLRNVASRIRMVYGKRARLEIDSVHGEGTTITVGLPLDRCKEMFQLTPEREEQETEQGRGEPTA</sequence>
<dbReference type="InterPro" id="IPR003594">
    <property type="entry name" value="HATPase_dom"/>
</dbReference>
<protein>
    <submittedName>
        <fullName evidence="9">Sensor histidine kinase</fullName>
        <ecNumber evidence="9">2.7.13.3</ecNumber>
    </submittedName>
</protein>
<feature type="transmembrane region" description="Helical" evidence="7">
    <location>
        <begin position="21"/>
        <end position="41"/>
    </location>
</feature>
<dbReference type="Pfam" id="PF06580">
    <property type="entry name" value="His_kinase"/>
    <property type="match status" value="1"/>
</dbReference>
<evidence type="ECO:0000256" key="6">
    <source>
        <dbReference type="ARBA" id="ARBA00023136"/>
    </source>
</evidence>
<evidence type="ECO:0000259" key="8">
    <source>
        <dbReference type="PROSITE" id="PS50885"/>
    </source>
</evidence>
<dbReference type="CDD" id="cd06225">
    <property type="entry name" value="HAMP"/>
    <property type="match status" value="1"/>
</dbReference>
<dbReference type="InterPro" id="IPR050640">
    <property type="entry name" value="Bact_2-comp_sensor_kinase"/>
</dbReference>
<dbReference type="Gene3D" id="3.30.565.10">
    <property type="entry name" value="Histidine kinase-like ATPase, C-terminal domain"/>
    <property type="match status" value="1"/>
</dbReference>
<keyword evidence="4 9" id="KW-0808">Transferase</keyword>
<evidence type="ECO:0000256" key="2">
    <source>
        <dbReference type="ARBA" id="ARBA00022475"/>
    </source>
</evidence>
<dbReference type="InterPro" id="IPR010559">
    <property type="entry name" value="Sig_transdc_His_kin_internal"/>
</dbReference>
<keyword evidence="5 9" id="KW-0418">Kinase</keyword>
<keyword evidence="2" id="KW-1003">Cell membrane</keyword>
<reference evidence="9 10" key="1">
    <citation type="submission" date="2024-09" db="EMBL/GenBank/DDBJ databases">
        <authorList>
            <person name="Sun Q."/>
            <person name="Mori K."/>
        </authorList>
    </citation>
    <scope>NUCLEOTIDE SEQUENCE [LARGE SCALE GENOMIC DNA]</scope>
    <source>
        <strain evidence="9 10">JCM 12520</strain>
    </source>
</reference>
<dbReference type="Proteomes" id="UP001589619">
    <property type="component" value="Unassembled WGS sequence"/>
</dbReference>
<proteinExistence type="predicted"/>
<comment type="subcellular location">
    <subcellularLocation>
        <location evidence="1">Cell membrane</location>
        <topology evidence="1">Multi-pass membrane protein</topology>
    </subcellularLocation>
</comment>
<dbReference type="EMBL" id="JBHMAG010000025">
    <property type="protein sequence ID" value="MFB9756602.1"/>
    <property type="molecule type" value="Genomic_DNA"/>
</dbReference>
<dbReference type="PROSITE" id="PS50885">
    <property type="entry name" value="HAMP"/>
    <property type="match status" value="1"/>
</dbReference>
<evidence type="ECO:0000313" key="9">
    <source>
        <dbReference type="EMBL" id="MFB9756602.1"/>
    </source>
</evidence>
<name>A0ABV5W7P3_9BACL</name>
<dbReference type="Pfam" id="PF02518">
    <property type="entry name" value="HATPase_c"/>
    <property type="match status" value="1"/>
</dbReference>
<keyword evidence="7" id="KW-1133">Transmembrane helix</keyword>
<dbReference type="EC" id="2.7.13.3" evidence="9"/>
<dbReference type="PANTHER" id="PTHR34220:SF7">
    <property type="entry name" value="SENSOR HISTIDINE KINASE YPDA"/>
    <property type="match status" value="1"/>
</dbReference>
<dbReference type="Gene3D" id="6.10.340.10">
    <property type="match status" value="1"/>
</dbReference>
<comment type="caution">
    <text evidence="9">The sequence shown here is derived from an EMBL/GenBank/DDBJ whole genome shotgun (WGS) entry which is preliminary data.</text>
</comment>
<feature type="transmembrane region" description="Helical" evidence="7">
    <location>
        <begin position="293"/>
        <end position="314"/>
    </location>
</feature>
<dbReference type="GO" id="GO:0004673">
    <property type="term" value="F:protein histidine kinase activity"/>
    <property type="evidence" value="ECO:0007669"/>
    <property type="project" value="UniProtKB-EC"/>
</dbReference>
<gene>
    <name evidence="9" type="ORF">ACFFNY_33930</name>
</gene>
<evidence type="ECO:0000256" key="5">
    <source>
        <dbReference type="ARBA" id="ARBA00022777"/>
    </source>
</evidence>
<dbReference type="InterPro" id="IPR036890">
    <property type="entry name" value="HATPase_C_sf"/>
</dbReference>
<evidence type="ECO:0000256" key="7">
    <source>
        <dbReference type="SAM" id="Phobius"/>
    </source>
</evidence>
<dbReference type="RefSeq" id="WP_344913028.1">
    <property type="nucleotide sequence ID" value="NZ_BAAAYO010000011.1"/>
</dbReference>
<dbReference type="Pfam" id="PF00672">
    <property type="entry name" value="HAMP"/>
    <property type="match status" value="1"/>
</dbReference>
<dbReference type="PANTHER" id="PTHR34220">
    <property type="entry name" value="SENSOR HISTIDINE KINASE YPDA"/>
    <property type="match status" value="1"/>
</dbReference>